<evidence type="ECO:0000256" key="1">
    <source>
        <dbReference type="SAM" id="SignalP"/>
    </source>
</evidence>
<evidence type="ECO:0008006" key="4">
    <source>
        <dbReference type="Google" id="ProtNLM"/>
    </source>
</evidence>
<feature type="chain" id="PRO_5024799505" description="Cell wall protein PhiA" evidence="1">
    <location>
        <begin position="25"/>
        <end position="186"/>
    </location>
</feature>
<gene>
    <name evidence="2" type="ORF">BDV25DRAFT_146593</name>
</gene>
<dbReference type="EMBL" id="ML742024">
    <property type="protein sequence ID" value="KAE8155115.1"/>
    <property type="molecule type" value="Genomic_DNA"/>
</dbReference>
<keyword evidence="1" id="KW-0732">Signal</keyword>
<reference evidence="2 3" key="1">
    <citation type="submission" date="2019-04" db="EMBL/GenBank/DDBJ databases">
        <title>Friends and foes A comparative genomics study of 23 Aspergillus species from section Flavi.</title>
        <authorList>
            <consortium name="DOE Joint Genome Institute"/>
            <person name="Kjaerbolling I."/>
            <person name="Vesth T."/>
            <person name="Frisvad J.C."/>
            <person name="Nybo J.L."/>
            <person name="Theobald S."/>
            <person name="Kildgaard S."/>
            <person name="Isbrandt T."/>
            <person name="Kuo A."/>
            <person name="Sato A."/>
            <person name="Lyhne E.K."/>
            <person name="Kogle M.E."/>
            <person name="Wiebenga A."/>
            <person name="Kun R.S."/>
            <person name="Lubbers R.J."/>
            <person name="Makela M.R."/>
            <person name="Barry K."/>
            <person name="Chovatia M."/>
            <person name="Clum A."/>
            <person name="Daum C."/>
            <person name="Haridas S."/>
            <person name="He G."/>
            <person name="LaButti K."/>
            <person name="Lipzen A."/>
            <person name="Mondo S."/>
            <person name="Riley R."/>
            <person name="Salamov A."/>
            <person name="Simmons B.A."/>
            <person name="Magnuson J.K."/>
            <person name="Henrissat B."/>
            <person name="Mortensen U.H."/>
            <person name="Larsen T.O."/>
            <person name="Devries R.P."/>
            <person name="Grigoriev I.V."/>
            <person name="Machida M."/>
            <person name="Baker S.E."/>
            <person name="Andersen M.R."/>
        </authorList>
    </citation>
    <scope>NUCLEOTIDE SEQUENCE [LARGE SCALE GENOMIC DNA]</scope>
    <source>
        <strain evidence="2 3">IBT 18842</strain>
    </source>
</reference>
<dbReference type="Proteomes" id="UP000325780">
    <property type="component" value="Unassembled WGS sequence"/>
</dbReference>
<keyword evidence="3" id="KW-1185">Reference proteome</keyword>
<accession>A0A5N6U917</accession>
<feature type="signal peptide" evidence="1">
    <location>
        <begin position="1"/>
        <end position="24"/>
    </location>
</feature>
<organism evidence="2 3">
    <name type="scientific">Aspergillus avenaceus</name>
    <dbReference type="NCBI Taxonomy" id="36643"/>
    <lineage>
        <taxon>Eukaryota</taxon>
        <taxon>Fungi</taxon>
        <taxon>Dikarya</taxon>
        <taxon>Ascomycota</taxon>
        <taxon>Pezizomycotina</taxon>
        <taxon>Eurotiomycetes</taxon>
        <taxon>Eurotiomycetidae</taxon>
        <taxon>Eurotiales</taxon>
        <taxon>Aspergillaceae</taxon>
        <taxon>Aspergillus</taxon>
        <taxon>Aspergillus subgen. Circumdati</taxon>
    </lineage>
</organism>
<sequence>MQLKNLALAASVAATAAAAPAADAAPQYFGVIAIHSTSAVHNAGFKAAQNGLFAGGNREQGASCARPEEQFATFYIQDGELNLYDKSATPQTIFVDASGMGQGIIGYTTGAQPTPKNASRKGWAVKDSHLQFNGKDLIACPGLEGSFGIYADAGVSNPAGNSNCISIAARVEGTTNPNGCLYTQQQ</sequence>
<dbReference type="AlphaFoldDB" id="A0A5N6U917"/>
<proteinExistence type="predicted"/>
<name>A0A5N6U917_ASPAV</name>
<protein>
    <recommendedName>
        <fullName evidence="4">Cell wall protein PhiA</fullName>
    </recommendedName>
</protein>
<evidence type="ECO:0000313" key="3">
    <source>
        <dbReference type="Proteomes" id="UP000325780"/>
    </source>
</evidence>
<dbReference type="OrthoDB" id="4093325at2759"/>
<evidence type="ECO:0000313" key="2">
    <source>
        <dbReference type="EMBL" id="KAE8155115.1"/>
    </source>
</evidence>